<sequence>MKTISQKITIFISLFFILLFSYAGGSKILDFENFQIQITQSPLLSAYAGFVSYATIITELVIVLLLVTPKFRLAGLYASLGIMSAFTIYIYLILNYSDFIPCSCGGILEKLGWTEHLIFNVICVILAILSILIIENTGGKRVLITWAKMTMMATVNICLVLYLYHSSEYILKKENNFTRRFRPHAIDYPQKIDLKTNSFYFAGSKGDSIFLGNITAPLIMGKILPKFKTLEIDTLTVSDKNLPFNAVQLQVNYPYFSLTDGRVPAIFEGIFPGKNAKLLMKDKLFFSQILMSDPHNYIYRTHHRIKNENIVGNINTSTDLIQFNDKFLERQIDGVFDTDGKFVSDPLSGEYIYTYFYRNEYRRLGKDLKFLGNGRTIDSTYRAKIDIISNKEGVRKMSKPPIKVNTGQSAYNGLLFNMSSLKGRHESNSIWEKSRIIDVYDYKNNSYLYSFPIYNLKEYKARDFLVTENYFYVLIGNDIIKYKRMYKKR</sequence>
<protein>
    <submittedName>
        <fullName evidence="7">Tellurium resistance protein TerC</fullName>
    </submittedName>
</protein>
<dbReference type="RefSeq" id="WP_124986932.1">
    <property type="nucleotide sequence ID" value="NZ_CP034160.1"/>
</dbReference>
<evidence type="ECO:0000313" key="8">
    <source>
        <dbReference type="Proteomes" id="UP000272316"/>
    </source>
</evidence>
<comment type="subcellular location">
    <subcellularLocation>
        <location evidence="1">Membrane</location>
        <topology evidence="1">Multi-pass membrane protein</topology>
    </subcellularLocation>
</comment>
<accession>A0A3G8ZG98</accession>
<evidence type="ECO:0000259" key="6">
    <source>
        <dbReference type="Pfam" id="PF07291"/>
    </source>
</evidence>
<keyword evidence="4 5" id="KW-0472">Membrane</keyword>
<dbReference type="KEGG" id="eva:EIB75_13170"/>
<dbReference type="Pfam" id="PF07291">
    <property type="entry name" value="MauE"/>
    <property type="match status" value="1"/>
</dbReference>
<evidence type="ECO:0000256" key="4">
    <source>
        <dbReference type="ARBA" id="ARBA00023136"/>
    </source>
</evidence>
<gene>
    <name evidence="7" type="ORF">EIB75_13170</name>
</gene>
<evidence type="ECO:0000256" key="5">
    <source>
        <dbReference type="SAM" id="Phobius"/>
    </source>
</evidence>
<dbReference type="Proteomes" id="UP000272316">
    <property type="component" value="Chromosome"/>
</dbReference>
<proteinExistence type="predicted"/>
<feature type="domain" description="Methylamine utilisation protein MauE" evidence="6">
    <location>
        <begin position="6"/>
        <end position="132"/>
    </location>
</feature>
<dbReference type="GO" id="GO:0030416">
    <property type="term" value="P:methylamine metabolic process"/>
    <property type="evidence" value="ECO:0007669"/>
    <property type="project" value="InterPro"/>
</dbReference>
<dbReference type="AlphaFoldDB" id="A0A3G8ZG98"/>
<feature type="transmembrane region" description="Helical" evidence="5">
    <location>
        <begin position="74"/>
        <end position="97"/>
    </location>
</feature>
<organism evidence="7 8">
    <name type="scientific">Epilithonimonas vandammei</name>
    <dbReference type="NCBI Taxonomy" id="2487072"/>
    <lineage>
        <taxon>Bacteria</taxon>
        <taxon>Pseudomonadati</taxon>
        <taxon>Bacteroidota</taxon>
        <taxon>Flavobacteriia</taxon>
        <taxon>Flavobacteriales</taxon>
        <taxon>Weeksellaceae</taxon>
        <taxon>Chryseobacterium group</taxon>
        <taxon>Epilithonimonas</taxon>
    </lineage>
</organism>
<dbReference type="InterPro" id="IPR009908">
    <property type="entry name" value="Methylamine_util_MauE"/>
</dbReference>
<name>A0A3G8ZG98_9FLAO</name>
<keyword evidence="2 5" id="KW-0812">Transmembrane</keyword>
<evidence type="ECO:0000256" key="1">
    <source>
        <dbReference type="ARBA" id="ARBA00004141"/>
    </source>
</evidence>
<feature type="transmembrane region" description="Helical" evidence="5">
    <location>
        <begin position="47"/>
        <end position="67"/>
    </location>
</feature>
<reference evidence="8" key="1">
    <citation type="submission" date="2018-11" db="EMBL/GenBank/DDBJ databases">
        <title>Proposal to divide the Flavobacteriaceae and reorganize its genera based on Amino Acid Identity values calculated from whole genome sequences.</title>
        <authorList>
            <person name="Nicholson A.C."/>
            <person name="Gulvik C.A."/>
            <person name="Whitney A.M."/>
            <person name="Sheth M."/>
            <person name="Batra D."/>
            <person name="Pryor J."/>
            <person name="Bernardet J.-F."/>
            <person name="Hugo C."/>
            <person name="Kampfer P."/>
            <person name="Newman J.D."/>
            <person name="McQuiston J.R."/>
        </authorList>
    </citation>
    <scope>NUCLEOTIDE SEQUENCE [LARGE SCALE GENOMIC DNA]</scope>
    <source>
        <strain evidence="8">H6466</strain>
    </source>
</reference>
<feature type="transmembrane region" description="Helical" evidence="5">
    <location>
        <begin position="146"/>
        <end position="164"/>
    </location>
</feature>
<dbReference type="GO" id="GO:0016020">
    <property type="term" value="C:membrane"/>
    <property type="evidence" value="ECO:0007669"/>
    <property type="project" value="UniProtKB-SubCell"/>
</dbReference>
<evidence type="ECO:0000256" key="3">
    <source>
        <dbReference type="ARBA" id="ARBA00022989"/>
    </source>
</evidence>
<feature type="transmembrane region" description="Helical" evidence="5">
    <location>
        <begin position="117"/>
        <end position="134"/>
    </location>
</feature>
<keyword evidence="3 5" id="KW-1133">Transmembrane helix</keyword>
<evidence type="ECO:0000313" key="7">
    <source>
        <dbReference type="EMBL" id="AZI56150.1"/>
    </source>
</evidence>
<evidence type="ECO:0000256" key="2">
    <source>
        <dbReference type="ARBA" id="ARBA00022692"/>
    </source>
</evidence>
<dbReference type="EMBL" id="CP034160">
    <property type="protein sequence ID" value="AZI56150.1"/>
    <property type="molecule type" value="Genomic_DNA"/>
</dbReference>